<keyword evidence="2" id="KW-0251">Elongation factor</keyword>
<evidence type="ECO:0000313" key="2">
    <source>
        <dbReference type="EMBL" id="KAF6415555.1"/>
    </source>
</evidence>
<dbReference type="GO" id="GO:0030623">
    <property type="term" value="F:U5 snRNA binding"/>
    <property type="evidence" value="ECO:0007669"/>
    <property type="project" value="TreeGrafter"/>
</dbReference>
<keyword evidence="2" id="KW-0648">Protein biosynthesis</keyword>
<gene>
    <name evidence="2" type="ORF">HJG59_004336</name>
</gene>
<reference evidence="2 3" key="1">
    <citation type="journal article" date="2020" name="Nature">
        <title>Six reference-quality genomes reveal evolution of bat adaptations.</title>
        <authorList>
            <person name="Jebb D."/>
            <person name="Huang Z."/>
            <person name="Pippel M."/>
            <person name="Hughes G.M."/>
            <person name="Lavrichenko K."/>
            <person name="Devanna P."/>
            <person name="Winkler S."/>
            <person name="Jermiin L.S."/>
            <person name="Skirmuntt E.C."/>
            <person name="Katzourakis A."/>
            <person name="Burkitt-Gray L."/>
            <person name="Ray D.A."/>
            <person name="Sullivan K.A.M."/>
            <person name="Roscito J.G."/>
            <person name="Kirilenko B.M."/>
            <person name="Davalos L.M."/>
            <person name="Corthals A.P."/>
            <person name="Power M.L."/>
            <person name="Jones G."/>
            <person name="Ransome R.D."/>
            <person name="Dechmann D.K.N."/>
            <person name="Locatelli A.G."/>
            <person name="Puechmaille S.J."/>
            <person name="Fedrigo O."/>
            <person name="Jarvis E.D."/>
            <person name="Hiller M."/>
            <person name="Vernes S.C."/>
            <person name="Myers E.W."/>
            <person name="Teeling E.C."/>
        </authorList>
    </citation>
    <scope>NUCLEOTIDE SEQUENCE [LARGE SCALE GENOMIC DNA]</scope>
    <source>
        <strain evidence="2">MMolMol1</strain>
        <tissue evidence="2">Muscle</tissue>
    </source>
</reference>
<dbReference type="GO" id="GO:0071007">
    <property type="term" value="C:U2-type catalytic step 2 spliceosome"/>
    <property type="evidence" value="ECO:0007669"/>
    <property type="project" value="TreeGrafter"/>
</dbReference>
<proteinExistence type="predicted"/>
<dbReference type="PANTHER" id="PTHR42908">
    <property type="entry name" value="TRANSLATION ELONGATION FACTOR-RELATED"/>
    <property type="match status" value="1"/>
</dbReference>
<dbReference type="InterPro" id="IPR027417">
    <property type="entry name" value="P-loop_NTPase"/>
</dbReference>
<keyword evidence="3" id="KW-1185">Reference proteome</keyword>
<name>A0A7J8CXI7_MOLMO</name>
<dbReference type="Pfam" id="PF00009">
    <property type="entry name" value="GTP_EFTU"/>
    <property type="match status" value="1"/>
</dbReference>
<dbReference type="Gene3D" id="3.40.50.300">
    <property type="entry name" value="P-loop containing nucleotide triphosphate hydrolases"/>
    <property type="match status" value="1"/>
</dbReference>
<evidence type="ECO:0000313" key="3">
    <source>
        <dbReference type="Proteomes" id="UP000550707"/>
    </source>
</evidence>
<dbReference type="GO" id="GO:0003924">
    <property type="term" value="F:GTPase activity"/>
    <property type="evidence" value="ECO:0007669"/>
    <property type="project" value="InterPro"/>
</dbReference>
<accession>A0A7J8CXI7</accession>
<dbReference type="GO" id="GO:0005829">
    <property type="term" value="C:cytosol"/>
    <property type="evidence" value="ECO:0007669"/>
    <property type="project" value="TreeGrafter"/>
</dbReference>
<dbReference type="EMBL" id="JACASF010000019">
    <property type="protein sequence ID" value="KAF6415555.1"/>
    <property type="molecule type" value="Genomic_DNA"/>
</dbReference>
<sequence>MDTPGHVNFSDEVTAGLRISDGVVLFIDAAEGVSLDPSFLLGLPHTMPRILSKLGAREHASL</sequence>
<dbReference type="GO" id="GO:0046540">
    <property type="term" value="C:U4/U6 x U5 tri-snRNP complex"/>
    <property type="evidence" value="ECO:0007669"/>
    <property type="project" value="TreeGrafter"/>
</dbReference>
<comment type="caution">
    <text evidence="2">The sequence shown here is derived from an EMBL/GenBank/DDBJ whole genome shotgun (WGS) entry which is preliminary data.</text>
</comment>
<dbReference type="PANTHER" id="PTHR42908:SF6">
    <property type="entry name" value="116 KDA U5 SMALL NUCLEAR RIBONUCLEOPROTEIN COMPONENT"/>
    <property type="match status" value="1"/>
</dbReference>
<dbReference type="AlphaFoldDB" id="A0A7J8CXI7"/>
<dbReference type="SUPFAM" id="SSF52540">
    <property type="entry name" value="P-loop containing nucleoside triphosphate hydrolases"/>
    <property type="match status" value="1"/>
</dbReference>
<dbReference type="Proteomes" id="UP000550707">
    <property type="component" value="Unassembled WGS sequence"/>
</dbReference>
<dbReference type="GO" id="GO:0003746">
    <property type="term" value="F:translation elongation factor activity"/>
    <property type="evidence" value="ECO:0007669"/>
    <property type="project" value="UniProtKB-KW"/>
</dbReference>
<dbReference type="GO" id="GO:0005525">
    <property type="term" value="F:GTP binding"/>
    <property type="evidence" value="ECO:0007669"/>
    <property type="project" value="InterPro"/>
</dbReference>
<dbReference type="GO" id="GO:0000398">
    <property type="term" value="P:mRNA splicing, via spliceosome"/>
    <property type="evidence" value="ECO:0007669"/>
    <property type="project" value="TreeGrafter"/>
</dbReference>
<dbReference type="InterPro" id="IPR000795">
    <property type="entry name" value="T_Tr_GTP-bd_dom"/>
</dbReference>
<protein>
    <submittedName>
        <fullName evidence="2">Elongation factor Tu GTP binding domain containing 2</fullName>
    </submittedName>
</protein>
<feature type="domain" description="Tr-type G" evidence="1">
    <location>
        <begin position="1"/>
        <end position="34"/>
    </location>
</feature>
<evidence type="ECO:0000259" key="1">
    <source>
        <dbReference type="Pfam" id="PF00009"/>
    </source>
</evidence>
<organism evidence="2 3">
    <name type="scientific">Molossus molossus</name>
    <name type="common">Pallas' mastiff bat</name>
    <name type="synonym">Vespertilio molossus</name>
    <dbReference type="NCBI Taxonomy" id="27622"/>
    <lineage>
        <taxon>Eukaryota</taxon>
        <taxon>Metazoa</taxon>
        <taxon>Chordata</taxon>
        <taxon>Craniata</taxon>
        <taxon>Vertebrata</taxon>
        <taxon>Euteleostomi</taxon>
        <taxon>Mammalia</taxon>
        <taxon>Eutheria</taxon>
        <taxon>Laurasiatheria</taxon>
        <taxon>Chiroptera</taxon>
        <taxon>Yangochiroptera</taxon>
        <taxon>Molossidae</taxon>
        <taxon>Molossus</taxon>
    </lineage>
</organism>